<keyword evidence="2" id="KW-0830">Ubiquinone</keyword>
<dbReference type="AlphaFoldDB" id="Q56UG5"/>
<feature type="non-terminal residue" evidence="2">
    <location>
        <position position="97"/>
    </location>
</feature>
<dbReference type="EMBL" id="AY577325">
    <property type="protein sequence ID" value="AAT97083.1"/>
    <property type="molecule type" value="mRNA"/>
</dbReference>
<evidence type="ECO:0000313" key="2">
    <source>
        <dbReference type="EMBL" id="AAT97083.1"/>
    </source>
</evidence>
<protein>
    <submittedName>
        <fullName evidence="2">NADH-ubiquinone oxidoreductase MLRQ subunit-like protein</fullName>
    </submittedName>
</protein>
<dbReference type="PANTHER" id="PTHR14256">
    <property type="entry name" value="NADH-UBIQUINONE OXIDOREDUCTASE MLRQ SUBUNIT"/>
    <property type="match status" value="1"/>
</dbReference>
<accession>Q56UG5</accession>
<organism evidence="2">
    <name type="scientific">Lymnaea stagnalis</name>
    <name type="common">Great pond snail</name>
    <name type="synonym">Helix stagnalis</name>
    <dbReference type="NCBI Taxonomy" id="6523"/>
    <lineage>
        <taxon>Eukaryota</taxon>
        <taxon>Metazoa</taxon>
        <taxon>Spiralia</taxon>
        <taxon>Lophotrochozoa</taxon>
        <taxon>Mollusca</taxon>
        <taxon>Gastropoda</taxon>
        <taxon>Heterobranchia</taxon>
        <taxon>Euthyneura</taxon>
        <taxon>Panpulmonata</taxon>
        <taxon>Hygrophila</taxon>
        <taxon>Lymnaeoidea</taxon>
        <taxon>Lymnaeidae</taxon>
        <taxon>Lymnaea</taxon>
    </lineage>
</organism>
<name>Q56UG5_LYMST</name>
<evidence type="ECO:0000256" key="1">
    <source>
        <dbReference type="SAM" id="Phobius"/>
    </source>
</evidence>
<keyword evidence="1" id="KW-0812">Transmembrane</keyword>
<dbReference type="InterPro" id="IPR010530">
    <property type="entry name" value="B12D"/>
</dbReference>
<keyword evidence="1" id="KW-0472">Membrane</keyword>
<keyword evidence="1" id="KW-1133">Transmembrane helix</keyword>
<dbReference type="PANTHER" id="PTHR14256:SF1">
    <property type="entry name" value="GEO09626P1"/>
    <property type="match status" value="1"/>
</dbReference>
<dbReference type="Pfam" id="PF06522">
    <property type="entry name" value="B12D"/>
    <property type="match status" value="1"/>
</dbReference>
<feature type="non-terminal residue" evidence="2">
    <location>
        <position position="1"/>
    </location>
</feature>
<proteinExistence type="evidence at transcript level"/>
<feature type="transmembrane region" description="Helical" evidence="1">
    <location>
        <begin position="32"/>
        <end position="51"/>
    </location>
</feature>
<sequence>SITSYLCGGYYKAAIMTMPGLTVASLKKHPSLIPLFVCVGGGMAWAAYYIYRLAAKSPDVGWKDKHEGMANLRWPVNKQYKFYAPNIDYSSLKKPEE</sequence>
<reference evidence="2" key="1">
    <citation type="submission" date="2004-03" db="EMBL/GenBank/DDBJ databases">
        <title>A genome-wide screening approach for membrane-targeted gene products.</title>
        <authorList>
            <person name="Jaaro H."/>
            <person name="Levy Z."/>
            <person name="Fainzilber M."/>
        </authorList>
    </citation>
    <scope>NUCLEOTIDE SEQUENCE</scope>
    <source>
        <tissue evidence="2">CNS</tissue>
    </source>
</reference>